<dbReference type="PANTHER" id="PTHR11860:SF59">
    <property type="entry name" value="FAS APOPTOTIC INHIBITORY MOLECULE 3"/>
    <property type="match status" value="1"/>
</dbReference>
<dbReference type="AlphaFoldDB" id="A0A8I3WW81"/>
<reference evidence="8" key="3">
    <citation type="submission" date="2025-09" db="UniProtKB">
        <authorList>
            <consortium name="Ensembl"/>
        </authorList>
    </citation>
    <scope>IDENTIFICATION</scope>
</reference>
<dbReference type="Pfam" id="PF07686">
    <property type="entry name" value="V-set"/>
    <property type="match status" value="1"/>
</dbReference>
<dbReference type="InterPro" id="IPR050671">
    <property type="entry name" value="CD300_family_receptors"/>
</dbReference>
<keyword evidence="6" id="KW-0732">Signal</keyword>
<name>A0A8I3WW81_CALJA</name>
<reference evidence="8 9" key="1">
    <citation type="submission" date="2009-03" db="EMBL/GenBank/DDBJ databases">
        <authorList>
            <person name="Warren W."/>
            <person name="Ye L."/>
            <person name="Minx P."/>
            <person name="Worley K."/>
            <person name="Gibbs R."/>
            <person name="Wilson R.K."/>
        </authorList>
    </citation>
    <scope>NUCLEOTIDE SEQUENCE [LARGE SCALE GENOMIC DNA]</scope>
</reference>
<evidence type="ECO:0000256" key="3">
    <source>
        <dbReference type="ARBA" id="ARBA00023136"/>
    </source>
</evidence>
<dbReference type="GO" id="GO:0002172">
    <property type="term" value="F:high-affinity IgM receptor activity"/>
    <property type="evidence" value="ECO:0007669"/>
    <property type="project" value="Ensembl"/>
</dbReference>
<dbReference type="GO" id="GO:0031901">
    <property type="term" value="C:early endosome membrane"/>
    <property type="evidence" value="ECO:0007669"/>
    <property type="project" value="Ensembl"/>
</dbReference>
<evidence type="ECO:0000256" key="2">
    <source>
        <dbReference type="ARBA" id="ARBA00022692"/>
    </source>
</evidence>
<dbReference type="CDD" id="cd05716">
    <property type="entry name" value="IgV_pIgR_like"/>
    <property type="match status" value="1"/>
</dbReference>
<dbReference type="GeneTree" id="ENSGT00940000162282"/>
<dbReference type="InterPro" id="IPR036179">
    <property type="entry name" value="Ig-like_dom_sf"/>
</dbReference>
<evidence type="ECO:0000256" key="4">
    <source>
        <dbReference type="SAM" id="MobiDB-lite"/>
    </source>
</evidence>
<feature type="signal peptide" evidence="6">
    <location>
        <begin position="1"/>
        <end position="16"/>
    </location>
</feature>
<feature type="domain" description="Immunoglobulin V-set" evidence="7">
    <location>
        <begin position="23"/>
        <end position="120"/>
    </location>
</feature>
<feature type="chain" id="PRO_5035179250" evidence="6">
    <location>
        <begin position="17"/>
        <end position="405"/>
    </location>
</feature>
<comment type="subcellular location">
    <subcellularLocation>
        <location evidence="1">Membrane</location>
    </subcellularLocation>
</comment>
<evidence type="ECO:0000256" key="6">
    <source>
        <dbReference type="SAM" id="SignalP"/>
    </source>
</evidence>
<organism evidence="8 9">
    <name type="scientific">Callithrix jacchus</name>
    <name type="common">White-tufted-ear marmoset</name>
    <name type="synonym">Simia Jacchus</name>
    <dbReference type="NCBI Taxonomy" id="9483"/>
    <lineage>
        <taxon>Eukaryota</taxon>
        <taxon>Metazoa</taxon>
        <taxon>Chordata</taxon>
        <taxon>Craniata</taxon>
        <taxon>Vertebrata</taxon>
        <taxon>Euteleostomi</taxon>
        <taxon>Mammalia</taxon>
        <taxon>Eutheria</taxon>
        <taxon>Euarchontoglires</taxon>
        <taxon>Primates</taxon>
        <taxon>Haplorrhini</taxon>
        <taxon>Platyrrhini</taxon>
        <taxon>Cebidae</taxon>
        <taxon>Callitrichinae</taxon>
        <taxon>Callithrix</taxon>
        <taxon>Callithrix</taxon>
    </lineage>
</organism>
<dbReference type="GO" id="GO:0005813">
    <property type="term" value="C:centrosome"/>
    <property type="evidence" value="ECO:0007669"/>
    <property type="project" value="Ensembl"/>
</dbReference>
<gene>
    <name evidence="8" type="primary">FCMR</name>
</gene>
<protein>
    <submittedName>
        <fullName evidence="8">Fc mu receptor</fullName>
    </submittedName>
</protein>
<keyword evidence="5" id="KW-1133">Transmembrane helix</keyword>
<reference evidence="8" key="2">
    <citation type="submission" date="2025-08" db="UniProtKB">
        <authorList>
            <consortium name="Ensembl"/>
        </authorList>
    </citation>
    <scope>IDENTIFICATION</scope>
</reference>
<feature type="compositionally biased region" description="Polar residues" evidence="4">
    <location>
        <begin position="297"/>
        <end position="311"/>
    </location>
</feature>
<accession>A0A8I3WW81</accession>
<dbReference type="GO" id="GO:0005654">
    <property type="term" value="C:nucleoplasm"/>
    <property type="evidence" value="ECO:0007669"/>
    <property type="project" value="Ensembl"/>
</dbReference>
<evidence type="ECO:0000313" key="9">
    <source>
        <dbReference type="Proteomes" id="UP000008225"/>
    </source>
</evidence>
<dbReference type="GO" id="GO:0032588">
    <property type="term" value="C:trans-Golgi network membrane"/>
    <property type="evidence" value="ECO:0007669"/>
    <property type="project" value="Ensembl"/>
</dbReference>
<proteinExistence type="predicted"/>
<dbReference type="Gene3D" id="2.60.40.10">
    <property type="entry name" value="Immunoglobulins"/>
    <property type="match status" value="1"/>
</dbReference>
<dbReference type="GO" id="GO:0005886">
    <property type="term" value="C:plasma membrane"/>
    <property type="evidence" value="ECO:0007669"/>
    <property type="project" value="Ensembl"/>
</dbReference>
<dbReference type="InterPro" id="IPR013106">
    <property type="entry name" value="Ig_V-set"/>
</dbReference>
<dbReference type="PANTHER" id="PTHR11860">
    <property type="entry name" value="POLYMERIC-IMMUNOGLOBULIN RECEPTOR"/>
    <property type="match status" value="1"/>
</dbReference>
<feature type="transmembrane region" description="Helical" evidence="5">
    <location>
        <begin position="252"/>
        <end position="272"/>
    </location>
</feature>
<dbReference type="Ensembl" id="ENSCJAT00000148665.1">
    <property type="protein sequence ID" value="ENSCJAP00000088193.1"/>
    <property type="gene ID" value="ENSCJAG00000018496.5"/>
</dbReference>
<dbReference type="Proteomes" id="UP000008225">
    <property type="component" value="Chromosome 19"/>
</dbReference>
<evidence type="ECO:0000313" key="8">
    <source>
        <dbReference type="Ensembl" id="ENSCJAP00000088193.1"/>
    </source>
</evidence>
<feature type="region of interest" description="Disordered" evidence="4">
    <location>
        <begin position="319"/>
        <end position="343"/>
    </location>
</feature>
<dbReference type="GO" id="GO:0005765">
    <property type="term" value="C:lysosomal membrane"/>
    <property type="evidence" value="ECO:0007669"/>
    <property type="project" value="Ensembl"/>
</dbReference>
<evidence type="ECO:0000256" key="5">
    <source>
        <dbReference type="SAM" id="Phobius"/>
    </source>
</evidence>
<keyword evidence="2 5" id="KW-0812">Transmembrane</keyword>
<dbReference type="SUPFAM" id="SSF48726">
    <property type="entry name" value="Immunoglobulin"/>
    <property type="match status" value="1"/>
</dbReference>
<keyword evidence="9" id="KW-1185">Reference proteome</keyword>
<feature type="region of interest" description="Disordered" evidence="4">
    <location>
        <begin position="292"/>
        <end position="311"/>
    </location>
</feature>
<evidence type="ECO:0000256" key="1">
    <source>
        <dbReference type="ARBA" id="ARBA00004370"/>
    </source>
</evidence>
<dbReference type="GO" id="GO:0160006">
    <property type="term" value="P:Fc receptor-mediated immune complex endocytosis"/>
    <property type="evidence" value="ECO:0007669"/>
    <property type="project" value="Ensembl"/>
</dbReference>
<dbReference type="GO" id="GO:0001790">
    <property type="term" value="F:polymeric immunoglobulin binding"/>
    <property type="evidence" value="ECO:0007669"/>
    <property type="project" value="Ensembl"/>
</dbReference>
<dbReference type="InterPro" id="IPR013783">
    <property type="entry name" value="Ig-like_fold"/>
</dbReference>
<sequence>MDPWLWLLYFLPVSGALRILPEVKVEGELGGSVTITCPLPETHVRMYLCREMAESRACATVVSTNNFIKNEYKGRVTLTQYPHKNLFLVKVTELAESDSGVYACGAGINTDRGKTQKVTLIVRSEYQPLWKEQPASETPNWFHVPYLFQMPAHASSSKSVPRVTIPVQRTKVPPVHHPSLTTQIIHRPRVSRASSVVADKPPTLLPSTTASEISAPGVLLKPRTASHNHHTRLHRQRALDYGSQSGREGQGFHILIPTVLGLFLLALLGLMVKRAVQRRKALSRRARRLAVRMRAMESSQPPRGSQQKRSQNIYSACPRRARGADAAGNGETPVPGSRAPSSPALLQKLPEMLMPSQWMTTTFQSGSTCLAMMAARRPRTWPRPLSTCTSAILGSHLGRENPCFE</sequence>
<keyword evidence="3 5" id="KW-0472">Membrane</keyword>
<evidence type="ECO:0000259" key="7">
    <source>
        <dbReference type="Pfam" id="PF07686"/>
    </source>
</evidence>